<evidence type="ECO:0000313" key="2">
    <source>
        <dbReference type="Proteomes" id="UP001165427"/>
    </source>
</evidence>
<proteinExistence type="predicted"/>
<name>A0AA41R5L6_9BACT</name>
<reference evidence="1" key="1">
    <citation type="submission" date="2022-04" db="EMBL/GenBank/DDBJ databases">
        <title>Desulfatitalea alkaliphila sp. nov., a novel anaerobic sulfate-reducing bacterium isolated from terrestrial mud volcano, Taman Peninsula, Russia.</title>
        <authorList>
            <person name="Khomyakova M.A."/>
            <person name="Merkel A.Y."/>
            <person name="Slobodkin A.I."/>
        </authorList>
    </citation>
    <scope>NUCLEOTIDE SEQUENCE</scope>
    <source>
        <strain evidence="1">M08but</strain>
    </source>
</reference>
<organism evidence="1 2">
    <name type="scientific">Desulfatitalea alkaliphila</name>
    <dbReference type="NCBI Taxonomy" id="2929485"/>
    <lineage>
        <taxon>Bacteria</taxon>
        <taxon>Pseudomonadati</taxon>
        <taxon>Thermodesulfobacteriota</taxon>
        <taxon>Desulfobacteria</taxon>
        <taxon>Desulfobacterales</taxon>
        <taxon>Desulfosarcinaceae</taxon>
        <taxon>Desulfatitalea</taxon>
    </lineage>
</organism>
<accession>A0AA41R5L6</accession>
<sequence>MARVVEAVVSEFPDVIRQEIVITKTLAGALRHAELSKKHGRPVPVPAIVVDGTLAYDVIPGTEELRRYLEQYTETGVFSINGSDDPT</sequence>
<dbReference type="EMBL" id="JALJRB010000002">
    <property type="protein sequence ID" value="MCJ8499613.1"/>
    <property type="molecule type" value="Genomic_DNA"/>
</dbReference>
<evidence type="ECO:0000313" key="1">
    <source>
        <dbReference type="EMBL" id="MCJ8499613.1"/>
    </source>
</evidence>
<comment type="caution">
    <text evidence="1">The sequence shown here is derived from an EMBL/GenBank/DDBJ whole genome shotgun (WGS) entry which is preliminary data.</text>
</comment>
<dbReference type="Proteomes" id="UP001165427">
    <property type="component" value="Unassembled WGS sequence"/>
</dbReference>
<gene>
    <name evidence="1" type="ORF">MRX98_03430</name>
</gene>
<dbReference type="AlphaFoldDB" id="A0AA41R5L6"/>
<protein>
    <submittedName>
        <fullName evidence="1">Uncharacterized protein</fullName>
    </submittedName>
</protein>
<keyword evidence="2" id="KW-1185">Reference proteome</keyword>